<gene>
    <name evidence="2" type="ORF">TRFO_09586</name>
</gene>
<dbReference type="VEuPathDB" id="TrichDB:TRFO_09586"/>
<dbReference type="InterPro" id="IPR013320">
    <property type="entry name" value="ConA-like_dom_sf"/>
</dbReference>
<feature type="domain" description="BEACH" evidence="1">
    <location>
        <begin position="1759"/>
        <end position="1839"/>
    </location>
</feature>
<dbReference type="InterPro" id="IPR036372">
    <property type="entry name" value="BEACH_dom_sf"/>
</dbReference>
<dbReference type="OrthoDB" id="10691160at2759"/>
<dbReference type="SUPFAM" id="SSF49899">
    <property type="entry name" value="Concanavalin A-like lectins/glucanases"/>
    <property type="match status" value="1"/>
</dbReference>
<dbReference type="InterPro" id="IPR050865">
    <property type="entry name" value="BEACH_Domain"/>
</dbReference>
<organism evidence="2 3">
    <name type="scientific">Tritrichomonas foetus</name>
    <dbReference type="NCBI Taxonomy" id="1144522"/>
    <lineage>
        <taxon>Eukaryota</taxon>
        <taxon>Metamonada</taxon>
        <taxon>Parabasalia</taxon>
        <taxon>Tritrichomonadida</taxon>
        <taxon>Tritrichomonadidae</taxon>
        <taxon>Tritrichomonas</taxon>
    </lineage>
</organism>
<dbReference type="GeneID" id="94829649"/>
<dbReference type="Pfam" id="PF02138">
    <property type="entry name" value="Beach"/>
    <property type="match status" value="1"/>
</dbReference>
<dbReference type="Gene3D" id="1.10.1540.10">
    <property type="entry name" value="BEACH domain"/>
    <property type="match status" value="1"/>
</dbReference>
<dbReference type="Proteomes" id="UP000179807">
    <property type="component" value="Unassembled WGS sequence"/>
</dbReference>
<name>A0A1J4JDM1_9EUKA</name>
<sequence length="2228" mass="258422">MLDEFEKSINHLFKLRNDQTRWSKYPEDSPEILKLQQIPACEWKQLLSFTNDLRGNHNITSALTKIGYNYPYNEKVLIELIDNRSDESDIPIIIACFQLLSLVFMPQNDHPEITTNDFGLFMQILNFSSFENIESEINFLFVFLMKTVLNNKTDSFKWTRDLISQVFTHFYQNRSLPSSCFQLLIEFANIAVNEDKENQFEHSQSFISLINKFFEQNRQIIYHINNFDTLFPLLEPLIIKLDRSALYTLCEISKRSASSVTNIQSLIESLVSTFYEKSKQIKFNRPIPKSNIQQSSKSELAKNQTECNSEVSTFRLQFNEEEKAIFNEKLDNFPIELNQNEFIIFDQISSDIKEMISIYNELFYNLDHKFVIYFFDEFSKFNKKQINRFLEFYAAFLLLLNNTDRKYFSRYVPILFNDLIFDPEQTIFIDNSINPLINDFRSSIIDLIKDSDELLLLLLEKLKTNAYLTTETLGRFIFSIDFSKISHQTIEKLLLITSDTSLTLKKMKAEKCPRNLITKIIFYFIQNQNSFYLCLTLRQFVDCLLVFVFEKGLTHLFLNAIHSGLLLITKANKISPVNYLVESLFNISQEFKELSLPIYKIVLSTIRYVPKLKKVYDRFLIPILKIVDSKELMNKAFYLLSVYSQRRFFSMDPKLFHILIEKSQYISYINLLNLIGGTFSLSGTTMFLFKRPCFLPLMFITFGESEIMNDFIPYLKKLCIFSDYNRRALHDGKVDYILLASIYHESAIINGYRFKVNIDQKIAWEILNMIVLSKSSKGFVDEIVNKMITKNDSVTIKKFASIVNKSTNEPQPSFEIGNLHSFCKTTDLDSSVFKGNFTISFDIKLDLPLVNPSTSQVLIMSAVDRSKRRLSLAIINHSLYAAYDIGKSSTIVPLCQRLNPNEWTSFSCLFHCKDDVYSIITFKNFERLHDSEFCQVKLDPGSITLVLGGYVYDGRKPLNFFECCAKLANLTIFNRIPKSDELINNVLRSEDAPRDYVFSMRAFENVKLEARKAQYTFNGKKLKVIFFKNRYETTRVENFISEYGMKLIENFENYKPEVIPYIISLIKHAVCDITNTLIPIEFSNVLLSLPQEKLSYALFDGLLDLTFDIKNIESRILWLEKIIFNYCIWEKSNDFYDILRSWSEHVNNLVYFFTRKSYFSYLLKCFNNHICVEKYREVLISFISRISALNLSQNDCYLLFSALSKSENKIEYLNLIYYIAKSIKKSGYKRFNSICNLLDNNDVNVILSTILTLIELYDQECHLKAYQIALKIKFSNKLFELLENSLPENPNLFPIICILSLNHNIKLTKYPIVNEINNTKDDQKPQKLIDQFDSWFIFPLLLCFSSNENNRPNSAKILEFIAENAVKGPHLKLIINTAILFSTLIKISNSTSENNPLNILLGLMIEKVVQLKIPNQKTIFTVFFYSVSLLFYHLNGVRYNEEIALSNPDNCNNSQISFEKIMITKVNDLIHMKFKILSSLTFNYHVDIKNGEISEIFLLGNALSLYGFIINYQLKGIKNSKPIIQLGGLNNGQPLFTMNDFYESLLYLQSKNRHESIKFSLFEKMGHIFDWMKQRITEKFKKECEVIHKIINSLFEEIQISEVSKTVFQSLAKREDSSSKFNLPKNKKQLLQILGYNYCPFLLGTPQLSYFASNPVNSSTTEYLVKYDRIIPISLKFLAEGLEIQDKLIKYQTLKFIFTMKVDLVLLITNSGESFLISFDQNSNNSFIQKIKKQQLNPDCFIASTSEATTKWIQTILSDWQNSIMTTFDFLCLLNLMSGRTFFEKDNYPLFPSLLYLESSTSCKITYSDPEIFYLKEKYPDAYQNRSKLESSDANVIEFIKTAFSSIFNNSPPTKRIPYILQFAKNQTLSHETNGIFNAQQSILINTLNTPLNNALINQSNGNSSDDSNKMCKKIVFFARVRVPDRQRIIFCYVFNNGRISFFECIFDTQGNLKLDLISLYNLEFIKIMQFASVEDGIIAHDLQNIWYYTVDKKNVKEKAGVYFEQFLFGDSVDVLMKDPSTVFIPLSGSTYTVNGKVTCLTSKKKFGIFVVGTDAGKVIIRTLASGFKSISKITPSNHKSTHKPSSPIAPTLESQTTEKLIDNDNNQQIMEIPVSLLISDLNGFVCVSYLSRKLIISSINGTILNEIDEFASIKKWYAFNTEATDFIAFVDEEKNSLKYFKIEEPEKVIHVANVPNMKLDFAFDRRRDCFIVAIANGDVLVFQRPTL</sequence>
<accession>A0A1J4JDM1</accession>
<evidence type="ECO:0000313" key="3">
    <source>
        <dbReference type="Proteomes" id="UP000179807"/>
    </source>
</evidence>
<comment type="caution">
    <text evidence="2">The sequence shown here is derived from an EMBL/GenBank/DDBJ whole genome shotgun (WGS) entry which is preliminary data.</text>
</comment>
<proteinExistence type="predicted"/>
<reference evidence="2" key="1">
    <citation type="submission" date="2016-10" db="EMBL/GenBank/DDBJ databases">
        <authorList>
            <person name="Benchimol M."/>
            <person name="Almeida L.G."/>
            <person name="Vasconcelos A.T."/>
            <person name="Perreira-Neves A."/>
            <person name="Rosa I.A."/>
            <person name="Tasca T."/>
            <person name="Bogo M.R."/>
            <person name="de Souza W."/>
        </authorList>
    </citation>
    <scope>NUCLEOTIDE SEQUENCE [LARGE SCALE GENOMIC DNA]</scope>
    <source>
        <strain evidence="2">K</strain>
    </source>
</reference>
<evidence type="ECO:0000313" key="2">
    <source>
        <dbReference type="EMBL" id="OHS97294.1"/>
    </source>
</evidence>
<evidence type="ECO:0000259" key="1">
    <source>
        <dbReference type="Pfam" id="PF02138"/>
    </source>
</evidence>
<dbReference type="InterPro" id="IPR000409">
    <property type="entry name" value="BEACH_dom"/>
</dbReference>
<protein>
    <recommendedName>
        <fullName evidence="1">BEACH domain-containing protein</fullName>
    </recommendedName>
</protein>
<dbReference type="SUPFAM" id="SSF81837">
    <property type="entry name" value="BEACH domain"/>
    <property type="match status" value="1"/>
</dbReference>
<keyword evidence="3" id="KW-1185">Reference proteome</keyword>
<dbReference type="PANTHER" id="PTHR13743">
    <property type="entry name" value="BEIGE/BEACH-RELATED"/>
    <property type="match status" value="1"/>
</dbReference>
<dbReference type="RefSeq" id="XP_068350431.1">
    <property type="nucleotide sequence ID" value="XM_068494945.1"/>
</dbReference>
<dbReference type="EMBL" id="MLAK01001126">
    <property type="protein sequence ID" value="OHS97294.1"/>
    <property type="molecule type" value="Genomic_DNA"/>
</dbReference>
<dbReference type="PANTHER" id="PTHR13743:SF161">
    <property type="entry name" value="BEIGE_BEACH DOMAIN CONTAINING PROTEIN"/>
    <property type="match status" value="1"/>
</dbReference>